<sequence>MSFDTIKSFEELHGNIGSCLGNFEICNIRFVRDNVGSLLKKLTKHEKKLYEHYLREEKKYEFLGGRVLVKQCLLRAFNKDKNLNLGFLDIDIKREKPGNPGLYVGHKKLDNVHFSISHKKDYIFCAADPDSVIGVDVEKVDEKLEKLKSYFMSPEEESVIAGHVEIKVMLFQYYTGLWASKECVVKCLKKNLWEVFRKVRLTGIVENKFLLKYISDTSERDISSNNFLYDGYIFSVVSLSQKL</sequence>
<gene>
    <name evidence="4" type="ORF">LCGC14_3062900</name>
</gene>
<evidence type="ECO:0000313" key="4">
    <source>
        <dbReference type="EMBL" id="KKK56599.1"/>
    </source>
</evidence>
<feature type="domain" description="4'-phosphopantetheinyl transferase N-terminal" evidence="3">
    <location>
        <begin position="38"/>
        <end position="129"/>
    </location>
</feature>
<comment type="caution">
    <text evidence="4">The sequence shown here is derived from an EMBL/GenBank/DDBJ whole genome shotgun (WGS) entry which is preliminary data.</text>
</comment>
<evidence type="ECO:0000259" key="2">
    <source>
        <dbReference type="Pfam" id="PF01648"/>
    </source>
</evidence>
<dbReference type="PANTHER" id="PTHR12215">
    <property type="entry name" value="PHOSPHOPANTETHEINE TRANSFERASE"/>
    <property type="match status" value="1"/>
</dbReference>
<dbReference type="InterPro" id="IPR055066">
    <property type="entry name" value="AASDHPPT_N"/>
</dbReference>
<protein>
    <submittedName>
        <fullName evidence="4">Uncharacterized protein</fullName>
    </submittedName>
</protein>
<feature type="domain" description="4'-phosphopantetheinyl transferase" evidence="2">
    <location>
        <begin position="133"/>
        <end position="236"/>
    </location>
</feature>
<dbReference type="InterPro" id="IPR037143">
    <property type="entry name" value="4-PPantetheinyl_Trfase_dom_sf"/>
</dbReference>
<proteinExistence type="predicted"/>
<dbReference type="EMBL" id="LAZR01064910">
    <property type="protein sequence ID" value="KKK56599.1"/>
    <property type="molecule type" value="Genomic_DNA"/>
</dbReference>
<keyword evidence="1" id="KW-0808">Transferase</keyword>
<dbReference type="Gene3D" id="3.90.470.20">
    <property type="entry name" value="4'-phosphopantetheinyl transferase domain"/>
    <property type="match status" value="2"/>
</dbReference>
<dbReference type="InterPro" id="IPR050559">
    <property type="entry name" value="P-Pant_transferase_sf"/>
</dbReference>
<dbReference type="Pfam" id="PF22624">
    <property type="entry name" value="AASDHPPT_N"/>
    <property type="match status" value="1"/>
</dbReference>
<dbReference type="Pfam" id="PF01648">
    <property type="entry name" value="ACPS"/>
    <property type="match status" value="1"/>
</dbReference>
<dbReference type="GO" id="GO:0000287">
    <property type="term" value="F:magnesium ion binding"/>
    <property type="evidence" value="ECO:0007669"/>
    <property type="project" value="InterPro"/>
</dbReference>
<dbReference type="GO" id="GO:0019878">
    <property type="term" value="P:lysine biosynthetic process via aminoadipic acid"/>
    <property type="evidence" value="ECO:0007669"/>
    <property type="project" value="TreeGrafter"/>
</dbReference>
<dbReference type="GO" id="GO:0005829">
    <property type="term" value="C:cytosol"/>
    <property type="evidence" value="ECO:0007669"/>
    <property type="project" value="TreeGrafter"/>
</dbReference>
<dbReference type="InterPro" id="IPR008278">
    <property type="entry name" value="4-PPantetheinyl_Trfase_dom"/>
</dbReference>
<dbReference type="PANTHER" id="PTHR12215:SF10">
    <property type="entry name" value="L-AMINOADIPATE-SEMIALDEHYDE DEHYDROGENASE-PHOSPHOPANTETHEINYL TRANSFERASE"/>
    <property type="match status" value="1"/>
</dbReference>
<dbReference type="GO" id="GO:0008897">
    <property type="term" value="F:holo-[acyl-carrier-protein] synthase activity"/>
    <property type="evidence" value="ECO:0007669"/>
    <property type="project" value="InterPro"/>
</dbReference>
<organism evidence="4">
    <name type="scientific">marine sediment metagenome</name>
    <dbReference type="NCBI Taxonomy" id="412755"/>
    <lineage>
        <taxon>unclassified sequences</taxon>
        <taxon>metagenomes</taxon>
        <taxon>ecological metagenomes</taxon>
    </lineage>
</organism>
<name>A0A0F8YR30_9ZZZZ</name>
<accession>A0A0F8YR30</accession>
<reference evidence="4" key="1">
    <citation type="journal article" date="2015" name="Nature">
        <title>Complex archaea that bridge the gap between prokaryotes and eukaryotes.</title>
        <authorList>
            <person name="Spang A."/>
            <person name="Saw J.H."/>
            <person name="Jorgensen S.L."/>
            <person name="Zaremba-Niedzwiedzka K."/>
            <person name="Martijn J."/>
            <person name="Lind A.E."/>
            <person name="van Eijk R."/>
            <person name="Schleper C."/>
            <person name="Guy L."/>
            <person name="Ettema T.J."/>
        </authorList>
    </citation>
    <scope>NUCLEOTIDE SEQUENCE</scope>
</reference>
<evidence type="ECO:0000259" key="3">
    <source>
        <dbReference type="Pfam" id="PF22624"/>
    </source>
</evidence>
<evidence type="ECO:0000256" key="1">
    <source>
        <dbReference type="ARBA" id="ARBA00022679"/>
    </source>
</evidence>
<dbReference type="SUPFAM" id="SSF56214">
    <property type="entry name" value="4'-phosphopantetheinyl transferase"/>
    <property type="match status" value="2"/>
</dbReference>
<dbReference type="AlphaFoldDB" id="A0A0F8YR30"/>